<feature type="compositionally biased region" description="Basic and acidic residues" evidence="1">
    <location>
        <begin position="94"/>
        <end position="116"/>
    </location>
</feature>
<dbReference type="Ensembl" id="ENSSPAT00000003017.1">
    <property type="protein sequence ID" value="ENSSPAP00000002973.1"/>
    <property type="gene ID" value="ENSSPAG00000002269.1"/>
</dbReference>
<protein>
    <recommendedName>
        <fullName evidence="2">Ubiquitin-like domain-containing protein</fullName>
    </recommendedName>
</protein>
<dbReference type="InterPro" id="IPR029071">
    <property type="entry name" value="Ubiquitin-like_domsf"/>
</dbReference>
<dbReference type="Gene3D" id="3.10.20.90">
    <property type="entry name" value="Phosphatidylinositol 3-kinase Catalytic Subunit, Chain A, domain 1"/>
    <property type="match status" value="1"/>
</dbReference>
<feature type="domain" description="Ubiquitin-like" evidence="2">
    <location>
        <begin position="32"/>
        <end position="89"/>
    </location>
</feature>
<organism evidence="3">
    <name type="scientific">Stegastes partitus</name>
    <name type="common">bicolor damselfish</name>
    <dbReference type="NCBI Taxonomy" id="144197"/>
    <lineage>
        <taxon>Eukaryota</taxon>
        <taxon>Metazoa</taxon>
        <taxon>Chordata</taxon>
        <taxon>Craniata</taxon>
        <taxon>Vertebrata</taxon>
        <taxon>Euteleostomi</taxon>
        <taxon>Actinopterygii</taxon>
        <taxon>Neopterygii</taxon>
        <taxon>Teleostei</taxon>
        <taxon>Neoteleostei</taxon>
        <taxon>Acanthomorphata</taxon>
        <taxon>Ovalentaria</taxon>
        <taxon>Pomacentridae</taxon>
        <taxon>Stegastes</taxon>
    </lineage>
</organism>
<dbReference type="SMART" id="SM00213">
    <property type="entry name" value="UBQ"/>
    <property type="match status" value="1"/>
</dbReference>
<evidence type="ECO:0000256" key="1">
    <source>
        <dbReference type="SAM" id="MobiDB-lite"/>
    </source>
</evidence>
<name>A0A3B4Z2F2_9TELE</name>
<dbReference type="AlphaFoldDB" id="A0A3B4Z2F2"/>
<sequence>SEMVFRVIVMGPSGESWFIDLCDTEEQFKTITVLQLKEKIRKHAGIKPELERMRMIFTDKVLSEDSTLLCDYGIRRNVVIHLVLKVPGGGGPLTEKEGGGMGDKDKSQSMERLLKM</sequence>
<dbReference type="SUPFAM" id="SSF54236">
    <property type="entry name" value="Ubiquitin-like"/>
    <property type="match status" value="1"/>
</dbReference>
<evidence type="ECO:0000259" key="2">
    <source>
        <dbReference type="PROSITE" id="PS50053"/>
    </source>
</evidence>
<accession>A0A3B4Z2F2</accession>
<reference evidence="3" key="1">
    <citation type="submission" date="2023-09" db="UniProtKB">
        <authorList>
            <consortium name="Ensembl"/>
        </authorList>
    </citation>
    <scope>IDENTIFICATION</scope>
</reference>
<feature type="region of interest" description="Disordered" evidence="1">
    <location>
        <begin position="89"/>
        <end position="116"/>
    </location>
</feature>
<dbReference type="Pfam" id="PF00240">
    <property type="entry name" value="ubiquitin"/>
    <property type="match status" value="1"/>
</dbReference>
<proteinExistence type="predicted"/>
<evidence type="ECO:0000313" key="3">
    <source>
        <dbReference type="Ensembl" id="ENSSPAP00000002973.1"/>
    </source>
</evidence>
<dbReference type="STRING" id="144197.ENSSPAP00000002973"/>
<dbReference type="GeneTree" id="ENSGT01150000287585"/>
<dbReference type="PROSITE" id="PS50053">
    <property type="entry name" value="UBIQUITIN_2"/>
    <property type="match status" value="1"/>
</dbReference>
<dbReference type="InterPro" id="IPR000626">
    <property type="entry name" value="Ubiquitin-like_dom"/>
</dbReference>